<feature type="non-terminal residue" evidence="17">
    <location>
        <position position="390"/>
    </location>
</feature>
<dbReference type="EC" id="2.7.13.3" evidence="3"/>
<dbReference type="CDD" id="cd00082">
    <property type="entry name" value="HisKA"/>
    <property type="match status" value="1"/>
</dbReference>
<evidence type="ECO:0000256" key="2">
    <source>
        <dbReference type="ARBA" id="ARBA00004651"/>
    </source>
</evidence>
<feature type="domain" description="HAMP" evidence="16">
    <location>
        <begin position="187"/>
        <end position="241"/>
    </location>
</feature>
<sequence length="390" mass="45497">MQYQNKFSLNQLTIRTFIVFWLGFFAMMALVVTLPYLDSTIYSSLQEKEIAYYQKKIAESIRNNKIKSLVAKMPILPIDKSASPRPVLFDPNKKEILGAFNDEKNYVYRFIDNANEFAHPMKKNFNDIQIAGPFQIYLDDFSDPFSLFFISRVNPYQEILRYMIDYPIVLFLLTVFITSPLLWWFTYTIVKPISRLQKAANSIALGNFEVDPQLTKHGPIELRQVGQSFNRMAKSISNLISNHQNLLSSISHELKTPLTRLQLATALIRHQTGDNLAVKRIEKEIERMDKMINELLLISRQKMNTQIERDIFPAENIWNEVIQDALFEAEQQNIKFEQNINLPNKNNDQIFLNGNINLLQSAVENIVRNALKYTKDKIKLSIFIQEEEEE</sequence>
<feature type="transmembrane region" description="Helical" evidence="14">
    <location>
        <begin position="168"/>
        <end position="190"/>
    </location>
</feature>
<dbReference type="SUPFAM" id="SSF158472">
    <property type="entry name" value="HAMP domain-like"/>
    <property type="match status" value="1"/>
</dbReference>
<dbReference type="SMART" id="SM00388">
    <property type="entry name" value="HisKA"/>
    <property type="match status" value="1"/>
</dbReference>
<keyword evidence="13 14" id="KW-0472">Membrane</keyword>
<dbReference type="AlphaFoldDB" id="A0A1V3IT63"/>
<keyword evidence="8" id="KW-0547">Nucleotide-binding</keyword>
<proteinExistence type="predicted"/>
<keyword evidence="18" id="KW-1185">Reference proteome</keyword>
<keyword evidence="7 14" id="KW-0812">Transmembrane</keyword>
<keyword evidence="12" id="KW-0902">Two-component regulatory system</keyword>
<evidence type="ECO:0000256" key="1">
    <source>
        <dbReference type="ARBA" id="ARBA00000085"/>
    </source>
</evidence>
<evidence type="ECO:0000256" key="7">
    <source>
        <dbReference type="ARBA" id="ARBA00022692"/>
    </source>
</evidence>
<evidence type="ECO:0000256" key="9">
    <source>
        <dbReference type="ARBA" id="ARBA00022777"/>
    </source>
</evidence>
<evidence type="ECO:0000256" key="12">
    <source>
        <dbReference type="ARBA" id="ARBA00023012"/>
    </source>
</evidence>
<dbReference type="InterPro" id="IPR003661">
    <property type="entry name" value="HisK_dim/P_dom"/>
</dbReference>
<dbReference type="STRING" id="1908260.BKK50_00750"/>
<organism evidence="17 18">
    <name type="scientific">Rodentibacter rarus</name>
    <dbReference type="NCBI Taxonomy" id="1908260"/>
    <lineage>
        <taxon>Bacteria</taxon>
        <taxon>Pseudomonadati</taxon>
        <taxon>Pseudomonadota</taxon>
        <taxon>Gammaproteobacteria</taxon>
        <taxon>Pasteurellales</taxon>
        <taxon>Pasteurellaceae</taxon>
        <taxon>Rodentibacter</taxon>
    </lineage>
</organism>
<dbReference type="InterPro" id="IPR003660">
    <property type="entry name" value="HAMP_dom"/>
</dbReference>
<dbReference type="InterPro" id="IPR050398">
    <property type="entry name" value="HssS/ArlS-like"/>
</dbReference>
<evidence type="ECO:0000256" key="3">
    <source>
        <dbReference type="ARBA" id="ARBA00012438"/>
    </source>
</evidence>
<dbReference type="PROSITE" id="PS50885">
    <property type="entry name" value="HAMP"/>
    <property type="match status" value="1"/>
</dbReference>
<feature type="domain" description="Histidine kinase" evidence="15">
    <location>
        <begin position="249"/>
        <end position="390"/>
    </location>
</feature>
<comment type="subcellular location">
    <subcellularLocation>
        <location evidence="2">Cell membrane</location>
        <topology evidence="2">Multi-pass membrane protein</topology>
    </subcellularLocation>
</comment>
<dbReference type="Gene3D" id="3.30.565.10">
    <property type="entry name" value="Histidine kinase-like ATPase, C-terminal domain"/>
    <property type="match status" value="1"/>
</dbReference>
<evidence type="ECO:0000259" key="16">
    <source>
        <dbReference type="PROSITE" id="PS50885"/>
    </source>
</evidence>
<dbReference type="InterPro" id="IPR036097">
    <property type="entry name" value="HisK_dim/P_sf"/>
</dbReference>
<gene>
    <name evidence="17" type="ORF">BKK50_00750</name>
</gene>
<evidence type="ECO:0000256" key="4">
    <source>
        <dbReference type="ARBA" id="ARBA00022475"/>
    </source>
</evidence>
<dbReference type="Gene3D" id="6.10.340.10">
    <property type="match status" value="1"/>
</dbReference>
<reference evidence="17 18" key="1">
    <citation type="submission" date="2016-10" db="EMBL/GenBank/DDBJ databases">
        <title>Rodentibacter gen. nov. and new species.</title>
        <authorList>
            <person name="Christensen H."/>
        </authorList>
    </citation>
    <scope>NUCLEOTIDE SEQUENCE [LARGE SCALE GENOMIC DNA]</scope>
    <source>
        <strain evidence="17 18">CCUG17206</strain>
    </source>
</reference>
<evidence type="ECO:0000256" key="8">
    <source>
        <dbReference type="ARBA" id="ARBA00022741"/>
    </source>
</evidence>
<evidence type="ECO:0000259" key="15">
    <source>
        <dbReference type="PROSITE" id="PS50109"/>
    </source>
</evidence>
<name>A0A1V3IT63_9PAST</name>
<evidence type="ECO:0000256" key="5">
    <source>
        <dbReference type="ARBA" id="ARBA00022553"/>
    </source>
</evidence>
<dbReference type="InterPro" id="IPR038515">
    <property type="entry name" value="CpxA_peri_sf"/>
</dbReference>
<evidence type="ECO:0000313" key="17">
    <source>
        <dbReference type="EMBL" id="OOF45109.1"/>
    </source>
</evidence>
<dbReference type="GO" id="GO:0000155">
    <property type="term" value="F:phosphorelay sensor kinase activity"/>
    <property type="evidence" value="ECO:0007669"/>
    <property type="project" value="InterPro"/>
</dbReference>
<keyword evidence="10" id="KW-0067">ATP-binding</keyword>
<evidence type="ECO:0000256" key="6">
    <source>
        <dbReference type="ARBA" id="ARBA00022679"/>
    </source>
</evidence>
<dbReference type="SUPFAM" id="SSF47384">
    <property type="entry name" value="Homodimeric domain of signal transducing histidine kinase"/>
    <property type="match status" value="1"/>
</dbReference>
<dbReference type="Proteomes" id="UP000189433">
    <property type="component" value="Unassembled WGS sequence"/>
</dbReference>
<accession>A0A1V3IT63</accession>
<dbReference type="SUPFAM" id="SSF55874">
    <property type="entry name" value="ATPase domain of HSP90 chaperone/DNA topoisomerase II/histidine kinase"/>
    <property type="match status" value="1"/>
</dbReference>
<dbReference type="Pfam" id="PF00512">
    <property type="entry name" value="HisKA"/>
    <property type="match status" value="1"/>
</dbReference>
<dbReference type="CDD" id="cd06225">
    <property type="entry name" value="HAMP"/>
    <property type="match status" value="1"/>
</dbReference>
<dbReference type="OrthoDB" id="9804645at2"/>
<evidence type="ECO:0000256" key="13">
    <source>
        <dbReference type="ARBA" id="ARBA00023136"/>
    </source>
</evidence>
<comment type="catalytic activity">
    <reaction evidence="1">
        <text>ATP + protein L-histidine = ADP + protein N-phospho-L-histidine.</text>
        <dbReference type="EC" id="2.7.13.3"/>
    </reaction>
</comment>
<dbReference type="SMART" id="SM00304">
    <property type="entry name" value="HAMP"/>
    <property type="match status" value="1"/>
</dbReference>
<dbReference type="RefSeq" id="WP_077414382.1">
    <property type="nucleotide sequence ID" value="NZ_MLHJ01000005.1"/>
</dbReference>
<keyword evidence="11 14" id="KW-1133">Transmembrane helix</keyword>
<dbReference type="Gene3D" id="3.30.450.210">
    <property type="entry name" value="Two-component sensor protein CpxA, periplasmic domain"/>
    <property type="match status" value="1"/>
</dbReference>
<comment type="caution">
    <text evidence="17">The sequence shown here is derived from an EMBL/GenBank/DDBJ whole genome shotgun (WGS) entry which is preliminary data.</text>
</comment>
<evidence type="ECO:0000256" key="14">
    <source>
        <dbReference type="SAM" id="Phobius"/>
    </source>
</evidence>
<evidence type="ECO:0000256" key="10">
    <source>
        <dbReference type="ARBA" id="ARBA00022840"/>
    </source>
</evidence>
<evidence type="ECO:0000256" key="11">
    <source>
        <dbReference type="ARBA" id="ARBA00022989"/>
    </source>
</evidence>
<evidence type="ECO:0000313" key="18">
    <source>
        <dbReference type="Proteomes" id="UP000189433"/>
    </source>
</evidence>
<dbReference type="Gene3D" id="1.10.287.130">
    <property type="match status" value="1"/>
</dbReference>
<keyword evidence="5" id="KW-0597">Phosphoprotein</keyword>
<feature type="transmembrane region" description="Helical" evidence="14">
    <location>
        <begin position="12"/>
        <end position="37"/>
    </location>
</feature>
<protein>
    <recommendedName>
        <fullName evidence="3">histidine kinase</fullName>
        <ecNumber evidence="3">2.7.13.3</ecNumber>
    </recommendedName>
</protein>
<keyword evidence="4" id="KW-1003">Cell membrane</keyword>
<dbReference type="PROSITE" id="PS50109">
    <property type="entry name" value="HIS_KIN"/>
    <property type="match status" value="1"/>
</dbReference>
<dbReference type="GO" id="GO:0005524">
    <property type="term" value="F:ATP binding"/>
    <property type="evidence" value="ECO:0007669"/>
    <property type="project" value="UniProtKB-KW"/>
</dbReference>
<keyword evidence="9 17" id="KW-0418">Kinase</keyword>
<dbReference type="PANTHER" id="PTHR45528">
    <property type="entry name" value="SENSOR HISTIDINE KINASE CPXA"/>
    <property type="match status" value="1"/>
</dbReference>
<dbReference type="EMBL" id="MLHJ01000005">
    <property type="protein sequence ID" value="OOF45109.1"/>
    <property type="molecule type" value="Genomic_DNA"/>
</dbReference>
<dbReference type="InterPro" id="IPR036890">
    <property type="entry name" value="HATPase_C_sf"/>
</dbReference>
<dbReference type="PANTHER" id="PTHR45528:SF1">
    <property type="entry name" value="SENSOR HISTIDINE KINASE CPXA"/>
    <property type="match status" value="1"/>
</dbReference>
<dbReference type="GO" id="GO:0005886">
    <property type="term" value="C:plasma membrane"/>
    <property type="evidence" value="ECO:0007669"/>
    <property type="project" value="UniProtKB-SubCell"/>
</dbReference>
<keyword evidence="6" id="KW-0808">Transferase</keyword>
<dbReference type="Pfam" id="PF00672">
    <property type="entry name" value="HAMP"/>
    <property type="match status" value="1"/>
</dbReference>
<dbReference type="InterPro" id="IPR005467">
    <property type="entry name" value="His_kinase_dom"/>
</dbReference>